<feature type="domain" description="SWIM-type" evidence="1">
    <location>
        <begin position="23"/>
        <end position="59"/>
    </location>
</feature>
<organism evidence="2">
    <name type="scientific">uncultured Caudovirales phage</name>
    <dbReference type="NCBI Taxonomy" id="2100421"/>
    <lineage>
        <taxon>Viruses</taxon>
        <taxon>Duplodnaviria</taxon>
        <taxon>Heunggongvirae</taxon>
        <taxon>Uroviricota</taxon>
        <taxon>Caudoviricetes</taxon>
        <taxon>Peduoviridae</taxon>
        <taxon>Maltschvirus</taxon>
        <taxon>Maltschvirus maltsch</taxon>
    </lineage>
</organism>
<accession>A0A6J7WUC5</accession>
<protein>
    <recommendedName>
        <fullName evidence="1">SWIM-type domain-containing protein</fullName>
    </recommendedName>
</protein>
<dbReference type="PROSITE" id="PS50966">
    <property type="entry name" value="ZF_SWIM"/>
    <property type="match status" value="1"/>
</dbReference>
<evidence type="ECO:0000313" key="2">
    <source>
        <dbReference type="EMBL" id="CAB5219694.1"/>
    </source>
</evidence>
<dbReference type="InterPro" id="IPR007527">
    <property type="entry name" value="Znf_SWIM"/>
</dbReference>
<gene>
    <name evidence="2" type="ORF">UFOVP221_117</name>
</gene>
<dbReference type="EMBL" id="LR798267">
    <property type="protein sequence ID" value="CAB5219694.1"/>
    <property type="molecule type" value="Genomic_DNA"/>
</dbReference>
<evidence type="ECO:0000259" key="1">
    <source>
        <dbReference type="PROSITE" id="PS50966"/>
    </source>
</evidence>
<reference evidence="2" key="1">
    <citation type="submission" date="2020-05" db="EMBL/GenBank/DDBJ databases">
        <authorList>
            <person name="Chiriac C."/>
            <person name="Salcher M."/>
            <person name="Ghai R."/>
            <person name="Kavagutti S V."/>
        </authorList>
    </citation>
    <scope>NUCLEOTIDE SEQUENCE</scope>
</reference>
<proteinExistence type="predicted"/>
<name>A0A6J7WUC5_9CAUD</name>
<dbReference type="GO" id="GO:0008270">
    <property type="term" value="F:zinc ion binding"/>
    <property type="evidence" value="ECO:0007669"/>
    <property type="project" value="InterPro"/>
</dbReference>
<sequence length="102" mass="11824">MKGAPSMPDWRTLQLFLENDGVHEVEADSEDYQKMRCTCPMYKSGRRCKHMRYVRKRLEENGGTYSIQIPSEVADDVVVSAMKDPAVFRQFIIDHAKIEVIE</sequence>